<name>A0ABD3PTX3_9STRA</name>
<dbReference type="Gene3D" id="3.40.33.10">
    <property type="entry name" value="CAP"/>
    <property type="match status" value="1"/>
</dbReference>
<keyword evidence="2" id="KW-0732">Signal</keyword>
<dbReference type="InterPro" id="IPR035940">
    <property type="entry name" value="CAP_sf"/>
</dbReference>
<dbReference type="InterPro" id="IPR014044">
    <property type="entry name" value="CAP_dom"/>
</dbReference>
<dbReference type="AlphaFoldDB" id="A0ABD3PTX3"/>
<feature type="region of interest" description="Disordered" evidence="1">
    <location>
        <begin position="210"/>
        <end position="239"/>
    </location>
</feature>
<feature type="region of interest" description="Disordered" evidence="1">
    <location>
        <begin position="26"/>
        <end position="80"/>
    </location>
</feature>
<evidence type="ECO:0000256" key="2">
    <source>
        <dbReference type="SAM" id="SignalP"/>
    </source>
</evidence>
<organism evidence="4 5">
    <name type="scientific">Stephanodiscus triporus</name>
    <dbReference type="NCBI Taxonomy" id="2934178"/>
    <lineage>
        <taxon>Eukaryota</taxon>
        <taxon>Sar</taxon>
        <taxon>Stramenopiles</taxon>
        <taxon>Ochrophyta</taxon>
        <taxon>Bacillariophyta</taxon>
        <taxon>Coscinodiscophyceae</taxon>
        <taxon>Thalassiosirophycidae</taxon>
        <taxon>Stephanodiscales</taxon>
        <taxon>Stephanodiscaceae</taxon>
        <taxon>Stephanodiscus</taxon>
    </lineage>
</organism>
<feature type="chain" id="PRO_5044752080" description="SCP domain-containing protein" evidence="2">
    <location>
        <begin position="29"/>
        <end position="570"/>
    </location>
</feature>
<evidence type="ECO:0000256" key="1">
    <source>
        <dbReference type="SAM" id="MobiDB-lite"/>
    </source>
</evidence>
<dbReference type="Pfam" id="PF00188">
    <property type="entry name" value="CAP"/>
    <property type="match status" value="1"/>
</dbReference>
<evidence type="ECO:0000313" key="4">
    <source>
        <dbReference type="EMBL" id="KAL3791119.1"/>
    </source>
</evidence>
<dbReference type="PRINTS" id="PR00837">
    <property type="entry name" value="V5TPXLIKE"/>
</dbReference>
<evidence type="ECO:0000313" key="5">
    <source>
        <dbReference type="Proteomes" id="UP001530315"/>
    </source>
</evidence>
<dbReference type="SUPFAM" id="SSF55797">
    <property type="entry name" value="PR-1-like"/>
    <property type="match status" value="1"/>
</dbReference>
<feature type="signal peptide" evidence="2">
    <location>
        <begin position="1"/>
        <end position="28"/>
    </location>
</feature>
<dbReference type="InterPro" id="IPR001283">
    <property type="entry name" value="CRISP-related"/>
</dbReference>
<gene>
    <name evidence="4" type="ORF">ACHAW5_004537</name>
</gene>
<feature type="compositionally biased region" description="Acidic residues" evidence="1">
    <location>
        <begin position="212"/>
        <end position="231"/>
    </location>
</feature>
<accession>A0ABD3PTX3</accession>
<protein>
    <recommendedName>
        <fullName evidence="3">SCP domain-containing protein</fullName>
    </recommendedName>
</protein>
<sequence length="570" mass="63051">MTNCCRRSLASLTLLALLALLAAPPSSARDRDGLGGRRGGRGGGRNQRRRRGDVGAGTWVHESVSAEPLTFEAPDEPPPTDRARLLAGSEDYNHRAGDDDLLAGYAEEEFDTDDVDDYGGWGGHYLDDGDDYADAEAADPSHSFSSGDFVMEDEDGGYHFDDDFDEYDEGAHGGGGQFAMYDYDDVDVPYDSSNYAVDEIDNFAREDHDADFQEDEEEIGNGDDEPSEEDGGGFNDVGEPKVFEPIARRLRRRLDNPARGGGAGGDRHLARTDVRAQGLHNNSTSALQKSRRKLGCHNVKVQFKVDRYGRETTVTLYGNGRQILKSARDVGAYQTKTMQKCVNPGGYTLKLQDVDGICCGNGKGYYKMWVNGQLVISGGYFLGSKSHSIQIGKNWQASMNYREKEWLNAHNSRRRKYNGGRGYVAMRWSRSLASRAKSHANRLANNCKSGSLTHAHGIEEGENLAKNQGQGTWGSLYPADKIMRRWVEAELGWSYPKNAHMTQVVWRATQYVGCGEALKTYSNNHRCRVQVCRYVKAGNCAVRNGNWRAEAWEDDSSCGADCPPNEGCFI</sequence>
<evidence type="ECO:0000259" key="3">
    <source>
        <dbReference type="SMART" id="SM00198"/>
    </source>
</evidence>
<dbReference type="SMART" id="SM00198">
    <property type="entry name" value="SCP"/>
    <property type="match status" value="1"/>
</dbReference>
<reference evidence="4 5" key="1">
    <citation type="submission" date="2024-10" db="EMBL/GenBank/DDBJ databases">
        <title>Updated reference genomes for cyclostephanoid diatoms.</title>
        <authorList>
            <person name="Roberts W.R."/>
            <person name="Alverson A.J."/>
        </authorList>
    </citation>
    <scope>NUCLEOTIDE SEQUENCE [LARGE SCALE GENOMIC DNA]</scope>
    <source>
        <strain evidence="4 5">AJA276-08</strain>
    </source>
</reference>
<feature type="region of interest" description="Disordered" evidence="1">
    <location>
        <begin position="131"/>
        <end position="150"/>
    </location>
</feature>
<dbReference type="Proteomes" id="UP001530315">
    <property type="component" value="Unassembled WGS sequence"/>
</dbReference>
<dbReference type="EMBL" id="JALLAZ020000604">
    <property type="protein sequence ID" value="KAL3791119.1"/>
    <property type="molecule type" value="Genomic_DNA"/>
</dbReference>
<proteinExistence type="predicted"/>
<dbReference type="PANTHER" id="PTHR10334">
    <property type="entry name" value="CYSTEINE-RICH SECRETORY PROTEIN-RELATED"/>
    <property type="match status" value="1"/>
</dbReference>
<keyword evidence="5" id="KW-1185">Reference proteome</keyword>
<comment type="caution">
    <text evidence="4">The sequence shown here is derived from an EMBL/GenBank/DDBJ whole genome shotgun (WGS) entry which is preliminary data.</text>
</comment>
<feature type="domain" description="SCP" evidence="3">
    <location>
        <begin position="401"/>
        <end position="542"/>
    </location>
</feature>